<dbReference type="KEGG" id="eae:EAE_05840"/>
<sequence length="382" mass="40154">MVTPFNILTPGNIRFGRGQARSAAPWLAQYDAPVLLVHGATKNRAQFLLNELTALHLQVSTVAIANEPTLDDIERGVRLARERGVGAVVSLGGGAVIDAGKAIAALVPASGPAIDYLEVVGTGRILEASPLPFVAIPTTSGTGAEVTKNAVINVPQQQRKVSLRDDRMLPQLAIVDPALTDNAPRAVTLGSGLDALTQVIEPWLCTRATPFTDALCREAIPRGIAALKTLMEKECADSRDELAWVSLCGGLALANAGLGVVHGLAGPLGGLSDASHGALCGCLLPFGLELNESQVTNPALRQRFLDVRQWIAAGLGVSPDDAWQSLREWSQRSGLGNLRDLGVPREALEPAALAASSSSSMKANPVTLESEQLLEMLEAAWE</sequence>
<dbReference type="EMBL" id="CP002824">
    <property type="protein sequence ID" value="AEG96095.1"/>
    <property type="molecule type" value="Genomic_DNA"/>
</dbReference>
<evidence type="ECO:0000256" key="4">
    <source>
        <dbReference type="ARBA" id="ARBA00023027"/>
    </source>
</evidence>
<dbReference type="Gene3D" id="1.20.1090.10">
    <property type="entry name" value="Dehydroquinate synthase-like - alpha domain"/>
    <property type="match status" value="1"/>
</dbReference>
<dbReference type="Pfam" id="PF25137">
    <property type="entry name" value="ADH_Fe_C"/>
    <property type="match status" value="1"/>
</dbReference>
<reference evidence="7 8" key="1">
    <citation type="journal article" date="2012" name="J. Bacteriol.">
        <title>Complete genome sequence of Enterobacter aerogenes KCTC 2190.</title>
        <authorList>
            <person name="Shin S.H."/>
            <person name="Kim S."/>
            <person name="Kim J.Y."/>
            <person name="Lee S."/>
            <person name="Um Y."/>
            <person name="Oh M.K."/>
            <person name="Kim Y.R."/>
            <person name="Lee J."/>
            <person name="Yang K.S."/>
        </authorList>
    </citation>
    <scope>NUCLEOTIDE SEQUENCE [LARGE SCALE GENOMIC DNA]</scope>
    <source>
        <strain evidence="7 8">KCTC 2190</strain>
    </source>
</reference>
<organism evidence="7 8">
    <name type="scientific">Klebsiella aerogenes (strain ATCC 13048 / DSM 30053 / CCUG 1429 / JCM 1235 / KCTC 2190 / NBRC 13534 / NCIMB 10102 / NCTC 10006 / CDC 819-56)</name>
    <name type="common">Enterobacter aerogenes</name>
    <dbReference type="NCBI Taxonomy" id="1028307"/>
    <lineage>
        <taxon>Bacteria</taxon>
        <taxon>Pseudomonadati</taxon>
        <taxon>Pseudomonadota</taxon>
        <taxon>Gammaproteobacteria</taxon>
        <taxon>Enterobacterales</taxon>
        <taxon>Enterobacteriaceae</taxon>
        <taxon>Klebsiella/Raoultella group</taxon>
        <taxon>Klebsiella</taxon>
    </lineage>
</organism>
<feature type="domain" description="Alcohol dehydrogenase iron-type/glycerol dehydrogenase GldA" evidence="5">
    <location>
        <begin position="10"/>
        <end position="177"/>
    </location>
</feature>
<dbReference type="PANTHER" id="PTHR11496:SF102">
    <property type="entry name" value="ALCOHOL DEHYDROGENASE 4"/>
    <property type="match status" value="1"/>
</dbReference>
<dbReference type="Proteomes" id="UP000008881">
    <property type="component" value="Chromosome"/>
</dbReference>
<feature type="domain" description="Fe-containing alcohol dehydrogenase-like C-terminal" evidence="6">
    <location>
        <begin position="190"/>
        <end position="381"/>
    </location>
</feature>
<comment type="cofactor">
    <cofactor evidence="1">
        <name>Fe cation</name>
        <dbReference type="ChEBI" id="CHEBI:24875"/>
    </cofactor>
</comment>
<dbReference type="InterPro" id="IPR018211">
    <property type="entry name" value="ADH_Fe_CS"/>
</dbReference>
<dbReference type="PROSITE" id="PS00913">
    <property type="entry name" value="ADH_IRON_1"/>
    <property type="match status" value="1"/>
</dbReference>
<dbReference type="HOGENOM" id="CLU_007207_0_0_6"/>
<accession>A0A0H3FMS9</accession>
<dbReference type="GO" id="GO:0046872">
    <property type="term" value="F:metal ion binding"/>
    <property type="evidence" value="ECO:0007669"/>
    <property type="project" value="InterPro"/>
</dbReference>
<dbReference type="FunFam" id="3.40.50.1970:FF:000003">
    <property type="entry name" value="Alcohol dehydrogenase, iron-containing"/>
    <property type="match status" value="1"/>
</dbReference>
<dbReference type="Pfam" id="PF00465">
    <property type="entry name" value="Fe-ADH"/>
    <property type="match status" value="1"/>
</dbReference>
<evidence type="ECO:0000313" key="7">
    <source>
        <dbReference type="EMBL" id="AEG96095.1"/>
    </source>
</evidence>
<proteinExistence type="inferred from homology"/>
<keyword evidence="8" id="KW-1185">Reference proteome</keyword>
<evidence type="ECO:0000259" key="5">
    <source>
        <dbReference type="Pfam" id="PF00465"/>
    </source>
</evidence>
<dbReference type="eggNOG" id="COG1454">
    <property type="taxonomic scope" value="Bacteria"/>
</dbReference>
<protein>
    <submittedName>
        <fullName evidence="7">Iron-containing alcohol dehydrogenase</fullName>
    </submittedName>
</protein>
<dbReference type="CDD" id="cd08183">
    <property type="entry name" value="Fe-ADH-like"/>
    <property type="match status" value="1"/>
</dbReference>
<dbReference type="InterPro" id="IPR001670">
    <property type="entry name" value="ADH_Fe/GldA"/>
</dbReference>
<dbReference type="PATRIC" id="fig|1028307.3.peg.1166"/>
<dbReference type="AlphaFoldDB" id="A0A0H3FMS9"/>
<evidence type="ECO:0000313" key="8">
    <source>
        <dbReference type="Proteomes" id="UP000008881"/>
    </source>
</evidence>
<dbReference type="SUPFAM" id="SSF56796">
    <property type="entry name" value="Dehydroquinate synthase-like"/>
    <property type="match status" value="1"/>
</dbReference>
<keyword evidence="4" id="KW-0520">NAD</keyword>
<evidence type="ECO:0000256" key="3">
    <source>
        <dbReference type="ARBA" id="ARBA00023002"/>
    </source>
</evidence>
<dbReference type="InterPro" id="IPR056798">
    <property type="entry name" value="ADH_Fe_C"/>
</dbReference>
<evidence type="ECO:0000256" key="1">
    <source>
        <dbReference type="ARBA" id="ARBA00001962"/>
    </source>
</evidence>
<dbReference type="GO" id="GO:0004022">
    <property type="term" value="F:alcohol dehydrogenase (NAD+) activity"/>
    <property type="evidence" value="ECO:0007669"/>
    <property type="project" value="TreeGrafter"/>
</dbReference>
<gene>
    <name evidence="7" type="ordered locus">EAE_05840</name>
</gene>
<dbReference type="GeneID" id="93314296"/>
<dbReference type="Gene3D" id="3.40.50.1970">
    <property type="match status" value="1"/>
</dbReference>
<name>A0A0H3FMS9_KLEAK</name>
<dbReference type="OrthoDB" id="9815791at2"/>
<dbReference type="InterPro" id="IPR039697">
    <property type="entry name" value="Alcohol_dehydrogenase_Fe"/>
</dbReference>
<comment type="similarity">
    <text evidence="2">Belongs to the iron-containing alcohol dehydrogenase family.</text>
</comment>
<evidence type="ECO:0000256" key="2">
    <source>
        <dbReference type="ARBA" id="ARBA00007358"/>
    </source>
</evidence>
<dbReference type="PANTHER" id="PTHR11496">
    <property type="entry name" value="ALCOHOL DEHYDROGENASE"/>
    <property type="match status" value="1"/>
</dbReference>
<keyword evidence="3" id="KW-0560">Oxidoreductase</keyword>
<dbReference type="RefSeq" id="WP_015369257.1">
    <property type="nucleotide sequence ID" value="NC_015663.1"/>
</dbReference>
<evidence type="ECO:0000259" key="6">
    <source>
        <dbReference type="Pfam" id="PF25137"/>
    </source>
</evidence>